<dbReference type="GO" id="GO:0005634">
    <property type="term" value="C:nucleus"/>
    <property type="evidence" value="ECO:0007669"/>
    <property type="project" value="TreeGrafter"/>
</dbReference>
<organism evidence="7 8">
    <name type="scientific">Chrysochromulina tobinii</name>
    <dbReference type="NCBI Taxonomy" id="1460289"/>
    <lineage>
        <taxon>Eukaryota</taxon>
        <taxon>Haptista</taxon>
        <taxon>Haptophyta</taxon>
        <taxon>Prymnesiophyceae</taxon>
        <taxon>Prymnesiales</taxon>
        <taxon>Chrysochromulinaceae</taxon>
        <taxon>Chrysochromulina</taxon>
    </lineage>
</organism>
<keyword evidence="4" id="KW-0560">Oxidoreductase</keyword>
<gene>
    <name evidence="7" type="ORF">Ctob_005162</name>
</gene>
<dbReference type="GO" id="GO:0006979">
    <property type="term" value="P:response to oxidative stress"/>
    <property type="evidence" value="ECO:0007669"/>
    <property type="project" value="InterPro"/>
</dbReference>
<feature type="signal peptide" evidence="6">
    <location>
        <begin position="1"/>
        <end position="16"/>
    </location>
</feature>
<evidence type="ECO:0000313" key="8">
    <source>
        <dbReference type="Proteomes" id="UP000037460"/>
    </source>
</evidence>
<dbReference type="InterPro" id="IPR036249">
    <property type="entry name" value="Thioredoxin-like_sf"/>
</dbReference>
<accession>A0A0M0JGT9</accession>
<evidence type="ECO:0000256" key="2">
    <source>
        <dbReference type="ARBA" id="ARBA00009078"/>
    </source>
</evidence>
<dbReference type="InterPro" id="IPR000889">
    <property type="entry name" value="Glutathione_peroxidase"/>
</dbReference>
<dbReference type="OrthoDB" id="446890at2759"/>
<keyword evidence="6" id="KW-0732">Signal</keyword>
<dbReference type="InterPro" id="IPR007307">
    <property type="entry name" value="Ltv1"/>
</dbReference>
<protein>
    <submittedName>
        <fullName evidence="7">Glutathione peroxidase</fullName>
    </submittedName>
</protein>
<comment type="caution">
    <text evidence="7">The sequence shown here is derived from an EMBL/GenBank/DDBJ whole genome shotgun (WGS) entry which is preliminary data.</text>
</comment>
<comment type="similarity">
    <text evidence="2">Belongs to the LTV1 family.</text>
</comment>
<keyword evidence="8" id="KW-1185">Reference proteome</keyword>
<sequence>MRFAVLIFVGVATTAGHDPVSSLATRRVALARAAAVAGTGLWRSAVLAEDSAAAAATNLLVNVKFDDPETLDQMPAIGDMVSRYSERGLHVLAFPTDQGWFEADDSNTLRLKYKSVYGFGQYPTAVVFDKTDLLGGNALPLYTWMTTTLSNPWGVNRLVFNYEKFLVDDRGQPRRRYPRKFPIQLMDADVQALLNGQPLPPPSASLEKAWEDAKREAVKSEYSFKPGLGKKKQFIDRTAESTAHFQIVHRSQRDPLAADPDAPQRVLLPTEIGQRKGTSDRASQSTRAWLEEQDLAGFEALTGRPTPGRRSEDFADFAVAPNDDYDYGQHLLPIKGDGVFIPRTELLGPSGGGSSAGGRGSRSVAGSSASRLSRLSRASITLRNVAGVSEAFASAEELAVAVGGASNGLDEEEEESLVRAEMGEELWALLQTDGPKDASILEEEEEEGGEGADGVERPNEDEDELEDDFVIKAALPIVPSRRRRPKRQQQLPKGSATVRPEGEEGEEGEE</sequence>
<dbReference type="AlphaFoldDB" id="A0A0M0JGT9"/>
<feature type="region of interest" description="Disordered" evidence="5">
    <location>
        <begin position="345"/>
        <end position="368"/>
    </location>
</feature>
<dbReference type="PROSITE" id="PS51355">
    <property type="entry name" value="GLUTATHIONE_PEROXID_3"/>
    <property type="match status" value="1"/>
</dbReference>
<reference evidence="8" key="1">
    <citation type="journal article" date="2015" name="PLoS Genet.">
        <title>Genome Sequence and Transcriptome Analyses of Chrysochromulina tobin: Metabolic Tools for Enhanced Algal Fitness in the Prominent Order Prymnesiales (Haptophyceae).</title>
        <authorList>
            <person name="Hovde B.T."/>
            <person name="Deodato C.R."/>
            <person name="Hunsperger H.M."/>
            <person name="Ryken S.A."/>
            <person name="Yost W."/>
            <person name="Jha R.K."/>
            <person name="Patterson J."/>
            <person name="Monnat R.J. Jr."/>
            <person name="Barlow S.B."/>
            <person name="Starkenburg S.R."/>
            <person name="Cattolico R.A."/>
        </authorList>
    </citation>
    <scope>NUCLEOTIDE SEQUENCE</scope>
    <source>
        <strain evidence="8">CCMP291</strain>
    </source>
</reference>
<dbReference type="EMBL" id="JWZX01002923">
    <property type="protein sequence ID" value="KOO25831.1"/>
    <property type="molecule type" value="Genomic_DNA"/>
</dbReference>
<dbReference type="GO" id="GO:0004601">
    <property type="term" value="F:peroxidase activity"/>
    <property type="evidence" value="ECO:0007669"/>
    <property type="project" value="UniProtKB-KW"/>
</dbReference>
<dbReference type="Gene3D" id="3.40.30.10">
    <property type="entry name" value="Glutaredoxin"/>
    <property type="match status" value="1"/>
</dbReference>
<dbReference type="GO" id="GO:0042274">
    <property type="term" value="P:ribosomal small subunit biogenesis"/>
    <property type="evidence" value="ECO:0007669"/>
    <property type="project" value="InterPro"/>
</dbReference>
<evidence type="ECO:0000256" key="1">
    <source>
        <dbReference type="ARBA" id="ARBA00006926"/>
    </source>
</evidence>
<evidence type="ECO:0000256" key="3">
    <source>
        <dbReference type="ARBA" id="ARBA00022559"/>
    </source>
</evidence>
<evidence type="ECO:0000256" key="4">
    <source>
        <dbReference type="ARBA" id="ARBA00023002"/>
    </source>
</evidence>
<evidence type="ECO:0000256" key="5">
    <source>
        <dbReference type="SAM" id="MobiDB-lite"/>
    </source>
</evidence>
<comment type="similarity">
    <text evidence="1">Belongs to the glutathione peroxidase family.</text>
</comment>
<dbReference type="GO" id="GO:0030688">
    <property type="term" value="C:preribosome, small subunit precursor"/>
    <property type="evidence" value="ECO:0007669"/>
    <property type="project" value="TreeGrafter"/>
</dbReference>
<feature type="non-terminal residue" evidence="7">
    <location>
        <position position="510"/>
    </location>
</feature>
<name>A0A0M0JGT9_9EUKA</name>
<feature type="compositionally biased region" description="Acidic residues" evidence="5">
    <location>
        <begin position="440"/>
        <end position="450"/>
    </location>
</feature>
<evidence type="ECO:0000256" key="6">
    <source>
        <dbReference type="SAM" id="SignalP"/>
    </source>
</evidence>
<dbReference type="GO" id="GO:0000056">
    <property type="term" value="P:ribosomal small subunit export from nucleus"/>
    <property type="evidence" value="ECO:0007669"/>
    <property type="project" value="TreeGrafter"/>
</dbReference>
<dbReference type="PANTHER" id="PTHR21531">
    <property type="entry name" value="LOW-TEMPERATURE VIABILITY PROTEIN LTV1-RELATED"/>
    <property type="match status" value="1"/>
</dbReference>
<dbReference type="Proteomes" id="UP000037460">
    <property type="component" value="Unassembled WGS sequence"/>
</dbReference>
<feature type="chain" id="PRO_5005601746" evidence="6">
    <location>
        <begin position="17"/>
        <end position="510"/>
    </location>
</feature>
<feature type="compositionally biased region" description="Acidic residues" evidence="5">
    <location>
        <begin position="459"/>
        <end position="468"/>
    </location>
</feature>
<evidence type="ECO:0000313" key="7">
    <source>
        <dbReference type="EMBL" id="KOO25831.1"/>
    </source>
</evidence>
<dbReference type="Pfam" id="PF04180">
    <property type="entry name" value="LTV"/>
    <property type="match status" value="1"/>
</dbReference>
<feature type="compositionally biased region" description="Gly residues" evidence="5">
    <location>
        <begin position="349"/>
        <end position="360"/>
    </location>
</feature>
<dbReference type="SUPFAM" id="SSF52833">
    <property type="entry name" value="Thioredoxin-like"/>
    <property type="match status" value="1"/>
</dbReference>
<keyword evidence="3 7" id="KW-0575">Peroxidase</keyword>
<proteinExistence type="inferred from homology"/>
<dbReference type="GO" id="GO:0005829">
    <property type="term" value="C:cytosol"/>
    <property type="evidence" value="ECO:0007669"/>
    <property type="project" value="TreeGrafter"/>
</dbReference>
<feature type="region of interest" description="Disordered" evidence="5">
    <location>
        <begin position="430"/>
        <end position="510"/>
    </location>
</feature>
<feature type="region of interest" description="Disordered" evidence="5">
    <location>
        <begin position="251"/>
        <end position="287"/>
    </location>
</feature>
<dbReference type="PANTHER" id="PTHR21531:SF0">
    <property type="entry name" value="PROTEIN LTV1 HOMOLOG"/>
    <property type="match status" value="1"/>
</dbReference>